<proteinExistence type="predicted"/>
<dbReference type="Pfam" id="PF13649">
    <property type="entry name" value="Methyltransf_25"/>
    <property type="match status" value="1"/>
</dbReference>
<feature type="domain" description="Methyltransferase" evidence="3">
    <location>
        <begin position="48"/>
        <end position="144"/>
    </location>
</feature>
<dbReference type="PANTHER" id="PTHR43861:SF1">
    <property type="entry name" value="TRANS-ACONITATE 2-METHYLTRANSFERASE"/>
    <property type="match status" value="1"/>
</dbReference>
<protein>
    <submittedName>
        <fullName evidence="4">Class I SAM-dependent methyltransferase</fullName>
    </submittedName>
</protein>
<keyword evidence="2" id="KW-0808">Transferase</keyword>
<evidence type="ECO:0000256" key="1">
    <source>
        <dbReference type="ARBA" id="ARBA00022603"/>
    </source>
</evidence>
<comment type="caution">
    <text evidence="4">The sequence shown here is derived from an EMBL/GenBank/DDBJ whole genome shotgun (WGS) entry which is preliminary data.</text>
</comment>
<keyword evidence="1 4" id="KW-0489">Methyltransferase</keyword>
<dbReference type="SUPFAM" id="SSF53335">
    <property type="entry name" value="S-adenosyl-L-methionine-dependent methyltransferases"/>
    <property type="match status" value="1"/>
</dbReference>
<dbReference type="EMBL" id="JAAXLS010000051">
    <property type="protein sequence ID" value="NKQ58212.1"/>
    <property type="molecule type" value="Genomic_DNA"/>
</dbReference>
<keyword evidence="5" id="KW-1185">Reference proteome</keyword>
<gene>
    <name evidence="4" type="ORF">HFP15_35710</name>
</gene>
<organism evidence="4 5">
    <name type="scientific">Amycolatopsis acididurans</name>
    <dbReference type="NCBI Taxonomy" id="2724524"/>
    <lineage>
        <taxon>Bacteria</taxon>
        <taxon>Bacillati</taxon>
        <taxon>Actinomycetota</taxon>
        <taxon>Actinomycetes</taxon>
        <taxon>Pseudonocardiales</taxon>
        <taxon>Pseudonocardiaceae</taxon>
        <taxon>Amycolatopsis</taxon>
    </lineage>
</organism>
<evidence type="ECO:0000313" key="5">
    <source>
        <dbReference type="Proteomes" id="UP000715441"/>
    </source>
</evidence>
<dbReference type="PANTHER" id="PTHR43861">
    <property type="entry name" value="TRANS-ACONITATE 2-METHYLTRANSFERASE-RELATED"/>
    <property type="match status" value="1"/>
</dbReference>
<dbReference type="PROSITE" id="PS51608">
    <property type="entry name" value="SAM_MT_UBIE"/>
    <property type="match status" value="1"/>
</dbReference>
<dbReference type="CDD" id="cd02440">
    <property type="entry name" value="AdoMet_MTases"/>
    <property type="match status" value="1"/>
</dbReference>
<dbReference type="GO" id="GO:0032259">
    <property type="term" value="P:methylation"/>
    <property type="evidence" value="ECO:0007669"/>
    <property type="project" value="UniProtKB-KW"/>
</dbReference>
<evidence type="ECO:0000313" key="4">
    <source>
        <dbReference type="EMBL" id="NKQ58212.1"/>
    </source>
</evidence>
<evidence type="ECO:0000256" key="2">
    <source>
        <dbReference type="ARBA" id="ARBA00022679"/>
    </source>
</evidence>
<dbReference type="RefSeq" id="WP_168521830.1">
    <property type="nucleotide sequence ID" value="NZ_JAAXLS010000051.1"/>
</dbReference>
<dbReference type="Proteomes" id="UP000715441">
    <property type="component" value="Unassembled WGS sequence"/>
</dbReference>
<evidence type="ECO:0000259" key="3">
    <source>
        <dbReference type="Pfam" id="PF13649"/>
    </source>
</evidence>
<dbReference type="GO" id="GO:0008168">
    <property type="term" value="F:methyltransferase activity"/>
    <property type="evidence" value="ECO:0007669"/>
    <property type="project" value="UniProtKB-KW"/>
</dbReference>
<accession>A0ABX1JEI5</accession>
<dbReference type="Gene3D" id="3.40.50.150">
    <property type="entry name" value="Vaccinia Virus protein VP39"/>
    <property type="match status" value="1"/>
</dbReference>
<dbReference type="InterPro" id="IPR041698">
    <property type="entry name" value="Methyltransf_25"/>
</dbReference>
<reference evidence="4 5" key="1">
    <citation type="submission" date="2020-04" db="EMBL/GenBank/DDBJ databases">
        <title>Novel species.</title>
        <authorList>
            <person name="Teo W.F.A."/>
            <person name="Lipun K."/>
            <person name="Srisuk N."/>
            <person name="Duangmal K."/>
        </authorList>
    </citation>
    <scope>NUCLEOTIDE SEQUENCE [LARGE SCALE GENOMIC DNA]</scope>
    <source>
        <strain evidence="4 5">K13G38</strain>
    </source>
</reference>
<name>A0ABX1JEI5_9PSEU</name>
<dbReference type="InterPro" id="IPR004033">
    <property type="entry name" value="UbiE/COQ5_MeTrFase"/>
</dbReference>
<dbReference type="InterPro" id="IPR029063">
    <property type="entry name" value="SAM-dependent_MTases_sf"/>
</dbReference>
<sequence>MITDLASYDPELTYNTAAHDYDAALEQFWGFCAGNTIERLALQPGDRVLDVACGPGPATLRAAERVRPDGKVEGVDISEEMLSIACDHARALGLDNITLTRGDMDALPYEAESFDAVTMVLGLFFAKDIVGTLAGLWRLVRPGGTLAVTTLGPKFFYPMFDVFLDAVRAERPDLELSIPWQRTENPDTLRTMLLDAGVPDPTVTDEVTPMDLPDPQSWWSIVRGTGIRRIEMELDEDTSARIRHANEQWITDQKLTSLVLGVNYATATKK</sequence>